<sequence length="408" mass="42685">MERWTMRVAVLGLAGVLAGCAAVAGPPAGEVAGLRFIGEQRMPWKMAFQGTTVGGLSGVDYDAAAGEWILASDDRSGADPARYYRAAARFTATAFDAVALTGVRLFRQGDGTTYPGARQGAQVGGVVPDIESARVDPRDGTIWYTSEGDGRIGLDPFVRQAGADGALRGEMPLPAMLREWPGKERGVRNNANLEGLSFAPDGASLWLALEAPLEEDGELPTPERGALARITHLDRGGRVLGQYAYPLDAIPARPGEGKFADNGISEIVATGPHTLLVLERSAVQGADGRYRNHIRLYEADLRGASDIAAVPALAGAALAARNANADGAKEAPGGAATGAAAIAPAAKRLVLDFNTLGLPVLDNLEGFAFGPRLPNGHATLLFVSDDNFSKSQVTQLLLFEVLPVRPGQ</sequence>
<dbReference type="PANTHER" id="PTHR37957:SF1">
    <property type="entry name" value="PHYTASE-LIKE DOMAIN-CONTAINING PROTEIN"/>
    <property type="match status" value="1"/>
</dbReference>
<gene>
    <name evidence="3" type="ORF">EYF70_08960</name>
</gene>
<dbReference type="Proteomes" id="UP000292307">
    <property type="component" value="Chromosome"/>
</dbReference>
<keyword evidence="4" id="KW-1185">Reference proteome</keyword>
<evidence type="ECO:0000313" key="4">
    <source>
        <dbReference type="Proteomes" id="UP000292307"/>
    </source>
</evidence>
<dbReference type="PANTHER" id="PTHR37957">
    <property type="entry name" value="BLR7070 PROTEIN"/>
    <property type="match status" value="1"/>
</dbReference>
<dbReference type="RefSeq" id="WP_131145088.1">
    <property type="nucleotide sequence ID" value="NZ_BMWV01000014.1"/>
</dbReference>
<keyword evidence="1" id="KW-0732">Signal</keyword>
<reference evidence="3 4" key="1">
    <citation type="submission" date="2019-02" db="EMBL/GenBank/DDBJ databases">
        <title>Draft Genome Sequences of Six Type Strains of the Genus Massilia.</title>
        <authorList>
            <person name="Miess H."/>
            <person name="Frediansyhah A."/>
            <person name="Gross H."/>
        </authorList>
    </citation>
    <scope>NUCLEOTIDE SEQUENCE [LARGE SCALE GENOMIC DNA]</scope>
    <source>
        <strain evidence="3 4">DSM 17472</strain>
    </source>
</reference>
<organism evidence="3 4">
    <name type="scientific">Pseudoduganella albidiflava</name>
    <dbReference type="NCBI Taxonomy" id="321983"/>
    <lineage>
        <taxon>Bacteria</taxon>
        <taxon>Pseudomonadati</taxon>
        <taxon>Pseudomonadota</taxon>
        <taxon>Betaproteobacteria</taxon>
        <taxon>Burkholderiales</taxon>
        <taxon>Oxalobacteraceae</taxon>
        <taxon>Telluria group</taxon>
        <taxon>Pseudoduganella</taxon>
    </lineage>
</organism>
<evidence type="ECO:0000259" key="2">
    <source>
        <dbReference type="Pfam" id="PF13449"/>
    </source>
</evidence>
<dbReference type="InterPro" id="IPR027372">
    <property type="entry name" value="Phytase-like_dom"/>
</dbReference>
<dbReference type="PROSITE" id="PS51257">
    <property type="entry name" value="PROKAR_LIPOPROTEIN"/>
    <property type="match status" value="1"/>
</dbReference>
<feature type="chain" id="PRO_5045501422" evidence="1">
    <location>
        <begin position="25"/>
        <end position="408"/>
    </location>
</feature>
<proteinExistence type="predicted"/>
<dbReference type="Pfam" id="PF13449">
    <property type="entry name" value="Phytase-like"/>
    <property type="match status" value="1"/>
</dbReference>
<evidence type="ECO:0000256" key="1">
    <source>
        <dbReference type="SAM" id="SignalP"/>
    </source>
</evidence>
<dbReference type="EMBL" id="CP036401">
    <property type="protein sequence ID" value="QBI00960.1"/>
    <property type="molecule type" value="Genomic_DNA"/>
</dbReference>
<feature type="domain" description="Phytase-like" evidence="2">
    <location>
        <begin position="51"/>
        <end position="388"/>
    </location>
</feature>
<name>A0ABX5RQQ6_9BURK</name>
<feature type="signal peptide" evidence="1">
    <location>
        <begin position="1"/>
        <end position="24"/>
    </location>
</feature>
<protein>
    <submittedName>
        <fullName evidence="3">Esterase-like activity of phytase family protein</fullName>
    </submittedName>
</protein>
<accession>A0ABX5RQQ6</accession>
<evidence type="ECO:0000313" key="3">
    <source>
        <dbReference type="EMBL" id="QBI00960.1"/>
    </source>
</evidence>